<dbReference type="HOGENOM" id="CLU_2779769_0_0_1"/>
<feature type="compositionally biased region" description="Basic and acidic residues" evidence="1">
    <location>
        <begin position="12"/>
        <end position="23"/>
    </location>
</feature>
<keyword evidence="4" id="KW-1185">Reference proteome</keyword>
<dbReference type="EnsemblPlants" id="KEH15508">
    <property type="protein sequence ID" value="KEH15508"/>
    <property type="gene ID" value="MTR_0911s0010"/>
</dbReference>
<evidence type="ECO:0000313" key="2">
    <source>
        <dbReference type="EMBL" id="KEH15508.1"/>
    </source>
</evidence>
<protein>
    <submittedName>
        <fullName evidence="2 3">Uncharacterized protein</fullName>
    </submittedName>
</protein>
<accession>A0A072TEQ4</accession>
<evidence type="ECO:0000313" key="3">
    <source>
        <dbReference type="EnsemblPlants" id="KEH15508"/>
    </source>
</evidence>
<feature type="region of interest" description="Disordered" evidence="1">
    <location>
        <begin position="1"/>
        <end position="35"/>
    </location>
</feature>
<evidence type="ECO:0000313" key="4">
    <source>
        <dbReference type="Proteomes" id="UP000002051"/>
    </source>
</evidence>
<reference evidence="2 4" key="1">
    <citation type="journal article" date="2011" name="Nature">
        <title>The Medicago genome provides insight into the evolution of rhizobial symbioses.</title>
        <authorList>
            <person name="Young N.D."/>
            <person name="Debelle F."/>
            <person name="Oldroyd G.E."/>
            <person name="Geurts R."/>
            <person name="Cannon S.B."/>
            <person name="Udvardi M.K."/>
            <person name="Benedito V.A."/>
            <person name="Mayer K.F."/>
            <person name="Gouzy J."/>
            <person name="Schoof H."/>
            <person name="Van de Peer Y."/>
            <person name="Proost S."/>
            <person name="Cook D.R."/>
            <person name="Meyers B.C."/>
            <person name="Spannagl M."/>
            <person name="Cheung F."/>
            <person name="De Mita S."/>
            <person name="Krishnakumar V."/>
            <person name="Gundlach H."/>
            <person name="Zhou S."/>
            <person name="Mudge J."/>
            <person name="Bharti A.K."/>
            <person name="Murray J.D."/>
            <person name="Naoumkina M.A."/>
            <person name="Rosen B."/>
            <person name="Silverstein K.A."/>
            <person name="Tang H."/>
            <person name="Rombauts S."/>
            <person name="Zhao P.X."/>
            <person name="Zhou P."/>
            <person name="Barbe V."/>
            <person name="Bardou P."/>
            <person name="Bechner M."/>
            <person name="Bellec A."/>
            <person name="Berger A."/>
            <person name="Berges H."/>
            <person name="Bidwell S."/>
            <person name="Bisseling T."/>
            <person name="Choisne N."/>
            <person name="Couloux A."/>
            <person name="Denny R."/>
            <person name="Deshpande S."/>
            <person name="Dai X."/>
            <person name="Doyle J.J."/>
            <person name="Dudez A.M."/>
            <person name="Farmer A.D."/>
            <person name="Fouteau S."/>
            <person name="Franken C."/>
            <person name="Gibelin C."/>
            <person name="Gish J."/>
            <person name="Goldstein S."/>
            <person name="Gonzalez A.J."/>
            <person name="Green P.J."/>
            <person name="Hallab A."/>
            <person name="Hartog M."/>
            <person name="Hua A."/>
            <person name="Humphray S.J."/>
            <person name="Jeong D.H."/>
            <person name="Jing Y."/>
            <person name="Jocker A."/>
            <person name="Kenton S.M."/>
            <person name="Kim D.J."/>
            <person name="Klee K."/>
            <person name="Lai H."/>
            <person name="Lang C."/>
            <person name="Lin S."/>
            <person name="Macmil S.L."/>
            <person name="Magdelenat G."/>
            <person name="Matthews L."/>
            <person name="McCorrison J."/>
            <person name="Monaghan E.L."/>
            <person name="Mun J.H."/>
            <person name="Najar F.Z."/>
            <person name="Nicholson C."/>
            <person name="Noirot C."/>
            <person name="O'Bleness M."/>
            <person name="Paule C.R."/>
            <person name="Poulain J."/>
            <person name="Prion F."/>
            <person name="Qin B."/>
            <person name="Qu C."/>
            <person name="Retzel E.F."/>
            <person name="Riddle C."/>
            <person name="Sallet E."/>
            <person name="Samain S."/>
            <person name="Samson N."/>
            <person name="Sanders I."/>
            <person name="Saurat O."/>
            <person name="Scarpelli C."/>
            <person name="Schiex T."/>
            <person name="Segurens B."/>
            <person name="Severin A.J."/>
            <person name="Sherrier D.J."/>
            <person name="Shi R."/>
            <person name="Sims S."/>
            <person name="Singer S.R."/>
            <person name="Sinharoy S."/>
            <person name="Sterck L."/>
            <person name="Viollet A."/>
            <person name="Wang B.B."/>
            <person name="Wang K."/>
            <person name="Wang M."/>
            <person name="Wang X."/>
            <person name="Warfsmann J."/>
            <person name="Weissenbach J."/>
            <person name="White D.D."/>
            <person name="White J.D."/>
            <person name="Wiley G.B."/>
            <person name="Wincker P."/>
            <person name="Xing Y."/>
            <person name="Yang L."/>
            <person name="Yao Z."/>
            <person name="Ying F."/>
            <person name="Zhai J."/>
            <person name="Zhou L."/>
            <person name="Zuber A."/>
            <person name="Denarie J."/>
            <person name="Dixon R.A."/>
            <person name="May G.D."/>
            <person name="Schwartz D.C."/>
            <person name="Rogers J."/>
            <person name="Quetier F."/>
            <person name="Town C.D."/>
            <person name="Roe B.A."/>
        </authorList>
    </citation>
    <scope>NUCLEOTIDE SEQUENCE [LARGE SCALE GENOMIC DNA]</scope>
    <source>
        <strain evidence="2">A17</strain>
        <strain evidence="3 4">cv. Jemalong A17</strain>
    </source>
</reference>
<evidence type="ECO:0000256" key="1">
    <source>
        <dbReference type="SAM" id="MobiDB-lite"/>
    </source>
</evidence>
<dbReference type="Proteomes" id="UP000002051">
    <property type="component" value="Unassembled WGS sequence"/>
</dbReference>
<proteinExistence type="predicted"/>
<name>A0A072TEQ4_MEDTR</name>
<dbReference type="EMBL" id="KL403635">
    <property type="protein sequence ID" value="KEH15508.1"/>
    <property type="molecule type" value="Genomic_DNA"/>
</dbReference>
<organism evidence="2 4">
    <name type="scientific">Medicago truncatula</name>
    <name type="common">Barrel medic</name>
    <name type="synonym">Medicago tribuloides</name>
    <dbReference type="NCBI Taxonomy" id="3880"/>
    <lineage>
        <taxon>Eukaryota</taxon>
        <taxon>Viridiplantae</taxon>
        <taxon>Streptophyta</taxon>
        <taxon>Embryophyta</taxon>
        <taxon>Tracheophyta</taxon>
        <taxon>Spermatophyta</taxon>
        <taxon>Magnoliopsida</taxon>
        <taxon>eudicotyledons</taxon>
        <taxon>Gunneridae</taxon>
        <taxon>Pentapetalae</taxon>
        <taxon>rosids</taxon>
        <taxon>fabids</taxon>
        <taxon>Fabales</taxon>
        <taxon>Fabaceae</taxon>
        <taxon>Papilionoideae</taxon>
        <taxon>50 kb inversion clade</taxon>
        <taxon>NPAAA clade</taxon>
        <taxon>Hologalegina</taxon>
        <taxon>IRL clade</taxon>
        <taxon>Trifolieae</taxon>
        <taxon>Medicago</taxon>
    </lineage>
</organism>
<reference evidence="2 4" key="2">
    <citation type="journal article" date="2014" name="BMC Genomics">
        <title>An improved genome release (version Mt4.0) for the model legume Medicago truncatula.</title>
        <authorList>
            <person name="Tang H."/>
            <person name="Krishnakumar V."/>
            <person name="Bidwell S."/>
            <person name="Rosen B."/>
            <person name="Chan A."/>
            <person name="Zhou S."/>
            <person name="Gentzbittel L."/>
            <person name="Childs K.L."/>
            <person name="Yandell M."/>
            <person name="Gundlach H."/>
            <person name="Mayer K.F."/>
            <person name="Schwartz D.C."/>
            <person name="Town C.D."/>
        </authorList>
    </citation>
    <scope>GENOME REANNOTATION</scope>
    <source>
        <strain evidence="2">A17</strain>
        <strain evidence="3 4">cv. Jemalong A17</strain>
    </source>
</reference>
<gene>
    <name evidence="2" type="ORF">MTR_0911s0010</name>
</gene>
<reference evidence="3" key="3">
    <citation type="submission" date="2015-06" db="UniProtKB">
        <authorList>
            <consortium name="EnsemblPlants"/>
        </authorList>
    </citation>
    <scope>IDENTIFICATION</scope>
    <source>
        <strain evidence="3">cv. Jemalong A17</strain>
    </source>
</reference>
<dbReference type="AlphaFoldDB" id="A0A072TEQ4"/>
<sequence length="69" mass="7957">MVNRGLPNVTRESNKERARRVSKETATSRVANNDRAISVNFHPRRGWSLPQHRDDLLNSATMSSNRKRI</sequence>